<dbReference type="AlphaFoldDB" id="A0A9N8H5M5"/>
<feature type="region of interest" description="Disordered" evidence="1">
    <location>
        <begin position="203"/>
        <end position="227"/>
    </location>
</feature>
<keyword evidence="3" id="KW-1185">Reference proteome</keyword>
<proteinExistence type="predicted"/>
<evidence type="ECO:0000313" key="3">
    <source>
        <dbReference type="Proteomes" id="UP001153069"/>
    </source>
</evidence>
<feature type="region of interest" description="Disordered" evidence="1">
    <location>
        <begin position="52"/>
        <end position="112"/>
    </location>
</feature>
<feature type="compositionally biased region" description="Acidic residues" evidence="1">
    <location>
        <begin position="206"/>
        <end position="217"/>
    </location>
</feature>
<name>A0A9N8H5M5_9STRA</name>
<comment type="caution">
    <text evidence="2">The sequence shown here is derived from an EMBL/GenBank/DDBJ whole genome shotgun (WGS) entry which is preliminary data.</text>
</comment>
<dbReference type="EMBL" id="CAICTM010000117">
    <property type="protein sequence ID" value="CAB9501791.1"/>
    <property type="molecule type" value="Genomic_DNA"/>
</dbReference>
<evidence type="ECO:0000313" key="2">
    <source>
        <dbReference type="EMBL" id="CAB9501791.1"/>
    </source>
</evidence>
<organism evidence="2 3">
    <name type="scientific">Seminavis robusta</name>
    <dbReference type="NCBI Taxonomy" id="568900"/>
    <lineage>
        <taxon>Eukaryota</taxon>
        <taxon>Sar</taxon>
        <taxon>Stramenopiles</taxon>
        <taxon>Ochrophyta</taxon>
        <taxon>Bacillariophyta</taxon>
        <taxon>Bacillariophyceae</taxon>
        <taxon>Bacillariophycidae</taxon>
        <taxon>Naviculales</taxon>
        <taxon>Naviculaceae</taxon>
        <taxon>Seminavis</taxon>
    </lineage>
</organism>
<protein>
    <submittedName>
        <fullName evidence="2">Uncharacterized protein</fullName>
    </submittedName>
</protein>
<gene>
    <name evidence="2" type="ORF">SEMRO_118_G057830.1</name>
</gene>
<dbReference type="Proteomes" id="UP001153069">
    <property type="component" value="Unassembled WGS sequence"/>
</dbReference>
<accession>A0A9N8H5M5</accession>
<sequence>MSLAVIEYNSAIELAPPEDQRLLAFPVVAQQQQPSSAPSSKLSASLRRDTMKAAMAMAAKERSKEPIGSPKRSLETAICSSPERRQFTSHSSSSVVSPYPASAEGSPAKKHKRECHAKRVSFSDKRSVLEVQTCQTDHEKEQAWYRSEDFSQFVYMAQHDAQVLRHAAECATSAKALYQFIQSNPDLNPRGLEKVLHYEACANDQNDTDDDDDDDEKESALTSHSKKIRMLKHRHRRVLLSMHQVQKQTGSHNPEELRKFSEDSSQWAVQMALKLGHIDAHGLI</sequence>
<feature type="compositionally biased region" description="Low complexity" evidence="1">
    <location>
        <begin position="89"/>
        <end position="103"/>
    </location>
</feature>
<reference evidence="2" key="1">
    <citation type="submission" date="2020-06" db="EMBL/GenBank/DDBJ databases">
        <authorList>
            <consortium name="Plant Systems Biology data submission"/>
        </authorList>
    </citation>
    <scope>NUCLEOTIDE SEQUENCE</scope>
    <source>
        <strain evidence="2">D6</strain>
    </source>
</reference>
<evidence type="ECO:0000256" key="1">
    <source>
        <dbReference type="SAM" id="MobiDB-lite"/>
    </source>
</evidence>